<sequence>MHTLTQRVTPNSHGLWGVTFILVILILGQSLPQRTHASSNMALTGTKTSTGLSESANSNGHCDPVSMQASTMKKSKVTSEQVHEPMMANHTSRASSHATSGNISADCCGEDCQCPPSLCGSTIAYIPARVMPAASLSSATHFTGTPVAATSSQFRPPKHANLV</sequence>
<protein>
    <submittedName>
        <fullName evidence="3">Uncharacterized protein</fullName>
    </submittedName>
</protein>
<evidence type="ECO:0000313" key="4">
    <source>
        <dbReference type="Proteomes" id="UP000264779"/>
    </source>
</evidence>
<proteinExistence type="predicted"/>
<organism evidence="3 4">
    <name type="scientific">Alteromonas australica</name>
    <dbReference type="NCBI Taxonomy" id="589873"/>
    <lineage>
        <taxon>Bacteria</taxon>
        <taxon>Pseudomonadati</taxon>
        <taxon>Pseudomonadota</taxon>
        <taxon>Gammaproteobacteria</taxon>
        <taxon>Alteromonadales</taxon>
        <taxon>Alteromonadaceae</taxon>
        <taxon>Alteromonas/Salinimonas group</taxon>
        <taxon>Alteromonas</taxon>
    </lineage>
</organism>
<name>A0A349TQA7_9ALTE</name>
<evidence type="ECO:0000256" key="2">
    <source>
        <dbReference type="SAM" id="Phobius"/>
    </source>
</evidence>
<gene>
    <name evidence="3" type="ORF">DEB45_11230</name>
</gene>
<reference evidence="3 4" key="1">
    <citation type="journal article" date="2018" name="Nat. Biotechnol.">
        <title>A standardized bacterial taxonomy based on genome phylogeny substantially revises the tree of life.</title>
        <authorList>
            <person name="Parks D.H."/>
            <person name="Chuvochina M."/>
            <person name="Waite D.W."/>
            <person name="Rinke C."/>
            <person name="Skarshewski A."/>
            <person name="Chaumeil P.A."/>
            <person name="Hugenholtz P."/>
        </authorList>
    </citation>
    <scope>NUCLEOTIDE SEQUENCE [LARGE SCALE GENOMIC DNA]</scope>
    <source>
        <strain evidence="3">UBA11621</strain>
    </source>
</reference>
<dbReference type="EMBL" id="DONK01000166">
    <property type="protein sequence ID" value="HBU51822.1"/>
    <property type="molecule type" value="Genomic_DNA"/>
</dbReference>
<keyword evidence="2" id="KW-1133">Transmembrane helix</keyword>
<keyword evidence="2" id="KW-0812">Transmembrane</keyword>
<accession>A0A349TQA7</accession>
<dbReference type="Proteomes" id="UP000264779">
    <property type="component" value="Unassembled WGS sequence"/>
</dbReference>
<comment type="caution">
    <text evidence="3">The sequence shown here is derived from an EMBL/GenBank/DDBJ whole genome shotgun (WGS) entry which is preliminary data.</text>
</comment>
<evidence type="ECO:0000313" key="3">
    <source>
        <dbReference type="EMBL" id="HBU51822.1"/>
    </source>
</evidence>
<dbReference type="AlphaFoldDB" id="A0A349TQA7"/>
<feature type="compositionally biased region" description="Polar residues" evidence="1">
    <location>
        <begin position="43"/>
        <end position="60"/>
    </location>
</feature>
<dbReference type="RefSeq" id="WP_272965244.1">
    <property type="nucleotide sequence ID" value="NZ_CALBIY010000024.1"/>
</dbReference>
<evidence type="ECO:0000256" key="1">
    <source>
        <dbReference type="SAM" id="MobiDB-lite"/>
    </source>
</evidence>
<feature type="region of interest" description="Disordered" evidence="1">
    <location>
        <begin position="43"/>
        <end position="81"/>
    </location>
</feature>
<keyword evidence="2" id="KW-0472">Membrane</keyword>
<feature type="transmembrane region" description="Helical" evidence="2">
    <location>
        <begin position="14"/>
        <end position="31"/>
    </location>
</feature>